<reference evidence="2 3" key="1">
    <citation type="submission" date="2020-08" db="EMBL/GenBank/DDBJ databases">
        <title>Genomic Encyclopedia of Type Strains, Phase IV (KMG-V): Genome sequencing to study the core and pangenomes of soil and plant-associated prokaryotes.</title>
        <authorList>
            <person name="Whitman W."/>
        </authorList>
    </citation>
    <scope>NUCLEOTIDE SEQUENCE [LARGE SCALE GENOMIC DNA]</scope>
    <source>
        <strain evidence="2 3">M8UP14</strain>
    </source>
</reference>
<evidence type="ECO:0000313" key="2">
    <source>
        <dbReference type="EMBL" id="MBB5061140.1"/>
    </source>
</evidence>
<protein>
    <submittedName>
        <fullName evidence="2">Uncharacterized protein</fullName>
    </submittedName>
</protein>
<dbReference type="EMBL" id="JACHIP010000029">
    <property type="protein sequence ID" value="MBB5061140.1"/>
    <property type="molecule type" value="Genomic_DNA"/>
</dbReference>
<accession>A0A7W7ZJL9</accession>
<feature type="region of interest" description="Disordered" evidence="1">
    <location>
        <begin position="100"/>
        <end position="142"/>
    </location>
</feature>
<comment type="caution">
    <text evidence="2">The sequence shown here is derived from an EMBL/GenBank/DDBJ whole genome shotgun (WGS) entry which is preliminary data.</text>
</comment>
<organism evidence="2 3">
    <name type="scientific">Granulicella aggregans</name>
    <dbReference type="NCBI Taxonomy" id="474949"/>
    <lineage>
        <taxon>Bacteria</taxon>
        <taxon>Pseudomonadati</taxon>
        <taxon>Acidobacteriota</taxon>
        <taxon>Terriglobia</taxon>
        <taxon>Terriglobales</taxon>
        <taxon>Acidobacteriaceae</taxon>
        <taxon>Granulicella</taxon>
    </lineage>
</organism>
<sequence length="142" mass="15826">MALEADDYGLGADERTGRTAYRGCDGSSGWQAYRGFCGDRAGGEREAGYHFPDGRIEVRWKGVSLPYRIFSKDQRVSHTAVVENKRLGHALSLIRAAQKVKHEPKVQTNSEKLGYKKHPRKVYGPDYEEPSAPPAKTVEMTA</sequence>
<proteinExistence type="predicted"/>
<evidence type="ECO:0000313" key="3">
    <source>
        <dbReference type="Proteomes" id="UP000540989"/>
    </source>
</evidence>
<keyword evidence="3" id="KW-1185">Reference proteome</keyword>
<evidence type="ECO:0000256" key="1">
    <source>
        <dbReference type="SAM" id="MobiDB-lite"/>
    </source>
</evidence>
<dbReference type="AlphaFoldDB" id="A0A7W7ZJL9"/>
<dbReference type="Proteomes" id="UP000540989">
    <property type="component" value="Unassembled WGS sequence"/>
</dbReference>
<gene>
    <name evidence="2" type="ORF">HDF16_005876</name>
</gene>
<name>A0A7W7ZJL9_9BACT</name>